<gene>
    <name evidence="3" type="ORF">BGZ70_001370</name>
</gene>
<organism evidence="3 4">
    <name type="scientific">Mortierella alpina</name>
    <name type="common">Oleaginous fungus</name>
    <name type="synonym">Mortierella renispora</name>
    <dbReference type="NCBI Taxonomy" id="64518"/>
    <lineage>
        <taxon>Eukaryota</taxon>
        <taxon>Fungi</taxon>
        <taxon>Fungi incertae sedis</taxon>
        <taxon>Mucoromycota</taxon>
        <taxon>Mortierellomycotina</taxon>
        <taxon>Mortierellomycetes</taxon>
        <taxon>Mortierellales</taxon>
        <taxon>Mortierellaceae</taxon>
        <taxon>Mortierella</taxon>
    </lineage>
</organism>
<feature type="compositionally biased region" description="Acidic residues" evidence="1">
    <location>
        <begin position="44"/>
        <end position="61"/>
    </location>
</feature>
<reference evidence="3" key="1">
    <citation type="journal article" date="2020" name="Fungal Divers.">
        <title>Resolving the Mortierellaceae phylogeny through synthesis of multi-gene phylogenetics and phylogenomics.</title>
        <authorList>
            <person name="Vandepol N."/>
            <person name="Liber J."/>
            <person name="Desiro A."/>
            <person name="Na H."/>
            <person name="Kennedy M."/>
            <person name="Barry K."/>
            <person name="Grigoriev I.V."/>
            <person name="Miller A.N."/>
            <person name="O'Donnell K."/>
            <person name="Stajich J.E."/>
            <person name="Bonito G."/>
        </authorList>
    </citation>
    <scope>NUCLEOTIDE SEQUENCE</scope>
    <source>
        <strain evidence="3">CK1249</strain>
    </source>
</reference>
<evidence type="ECO:0000259" key="2">
    <source>
        <dbReference type="PROSITE" id="PS51035"/>
    </source>
</evidence>
<dbReference type="Pfam" id="PF02179">
    <property type="entry name" value="BAG"/>
    <property type="match status" value="1"/>
</dbReference>
<comment type="caution">
    <text evidence="3">The sequence shown here is derived from an EMBL/GenBank/DDBJ whole genome shotgun (WGS) entry which is preliminary data.</text>
</comment>
<dbReference type="SUPFAM" id="SSF63491">
    <property type="entry name" value="BAG domain"/>
    <property type="match status" value="1"/>
</dbReference>
<dbReference type="OrthoDB" id="333905at2759"/>
<dbReference type="SMART" id="SM00264">
    <property type="entry name" value="BAG"/>
    <property type="match status" value="1"/>
</dbReference>
<evidence type="ECO:0000313" key="3">
    <source>
        <dbReference type="EMBL" id="KAF9966756.1"/>
    </source>
</evidence>
<dbReference type="EMBL" id="JAAAHY010000130">
    <property type="protein sequence ID" value="KAF9966756.1"/>
    <property type="molecule type" value="Genomic_DNA"/>
</dbReference>
<feature type="compositionally biased region" description="Low complexity" evidence="1">
    <location>
        <begin position="67"/>
        <end position="86"/>
    </location>
</feature>
<keyword evidence="4" id="KW-1185">Reference proteome</keyword>
<dbReference type="PROSITE" id="PS51035">
    <property type="entry name" value="BAG"/>
    <property type="match status" value="1"/>
</dbReference>
<dbReference type="Proteomes" id="UP000738359">
    <property type="component" value="Unassembled WGS sequence"/>
</dbReference>
<feature type="region of interest" description="Disordered" evidence="1">
    <location>
        <begin position="1"/>
        <end position="237"/>
    </location>
</feature>
<feature type="compositionally biased region" description="Basic and acidic residues" evidence="1">
    <location>
        <begin position="23"/>
        <end position="43"/>
    </location>
</feature>
<protein>
    <recommendedName>
        <fullName evidence="2">BAG domain-containing protein</fullName>
    </recommendedName>
</protein>
<dbReference type="InterPro" id="IPR036533">
    <property type="entry name" value="BAG_dom_sf"/>
</dbReference>
<dbReference type="GO" id="GO:0051087">
    <property type="term" value="F:protein-folding chaperone binding"/>
    <property type="evidence" value="ECO:0007669"/>
    <property type="project" value="InterPro"/>
</dbReference>
<accession>A0A9P6JBM5</accession>
<name>A0A9P6JBM5_MORAP</name>
<dbReference type="AlphaFoldDB" id="A0A9P6JBM5"/>
<proteinExistence type="predicted"/>
<dbReference type="Gene3D" id="1.20.58.120">
    <property type="entry name" value="BAG domain"/>
    <property type="match status" value="1"/>
</dbReference>
<sequence length="324" mass="37286">MEDPELYSNHRLKPQHYQQQHSRQQEEQRRRAFREQQQRQDGDADKEDDEEGGAEEEEEESERLRQIAKQPRQQQQQQQHHATAQRMTYHTTQDTPSAKQSHRPSRTQQQQQQRKQKPAGWSEEYSSARNRRQRRRDRQGSRSGGEATAAAAPQESVDDMQSLVEAAFGEKTMLSDSPGQAPKPKVASVSEDEGDSDEASDHIGSDQDNSATGEYPADEEESIQPDPEQQQRSLEELHEIECNLQELSQELPKILSGEITNKKHILQTEENLTKAMLRIDAVESGGDDSVRRQRKGLIDKAERLLEKVDEYKHRTKTCAFNRSH</sequence>
<evidence type="ECO:0000313" key="4">
    <source>
        <dbReference type="Proteomes" id="UP000738359"/>
    </source>
</evidence>
<feature type="compositionally biased region" description="Polar residues" evidence="1">
    <location>
        <begin position="88"/>
        <end position="99"/>
    </location>
</feature>
<dbReference type="InterPro" id="IPR003103">
    <property type="entry name" value="BAG_domain"/>
</dbReference>
<evidence type="ECO:0000256" key="1">
    <source>
        <dbReference type="SAM" id="MobiDB-lite"/>
    </source>
</evidence>
<feature type="domain" description="BAG" evidence="2">
    <location>
        <begin position="233"/>
        <end position="312"/>
    </location>
</feature>